<gene>
    <name evidence="3" type="ORF">HUB98_15630</name>
</gene>
<feature type="domain" description="SLH" evidence="2">
    <location>
        <begin position="92"/>
        <end position="154"/>
    </location>
</feature>
<proteinExistence type="predicted"/>
<name>A0ABX6Q5X0_PAEBA</name>
<organism evidence="3 4">
    <name type="scientific">Paenibacillus barcinonensis</name>
    <dbReference type="NCBI Taxonomy" id="198119"/>
    <lineage>
        <taxon>Bacteria</taxon>
        <taxon>Bacillati</taxon>
        <taxon>Bacillota</taxon>
        <taxon>Bacilli</taxon>
        <taxon>Bacillales</taxon>
        <taxon>Paenibacillaceae</taxon>
        <taxon>Paenibacillus</taxon>
    </lineage>
</organism>
<evidence type="ECO:0000256" key="1">
    <source>
        <dbReference type="SAM" id="SignalP"/>
    </source>
</evidence>
<sequence length="407" mass="44813">MGQMKKIMLPIMSAVLGMSALLSSQASAATTFKDVQANHWAKSAIESAVSKGYFKGYGNGLFKPNASVTRAEFASLISRVAKEMPLSEAGATDSFKDLEGHWSKAEVDRAVSLGFIQTKDYPNGFKPNTPITREEMAKWMSSGLMASSEEYKKAFVETKETLLPVKEAFKPGIAQAKLPYLAIAMGTNLMNGFPDGSFGMEKTTTRAESSAILLRLEGVLKKDATSFDDLNELRMVGIKKTNLELVSSLTTGKTSIADISGKRKTFRNGSGSMLFHRLIGVNVSEPKKKKSIYTSLFMTDYGQDKYKNLMLLPIFQEITILPKKQGFDVGDYKNGATDMNGSGMTILNNGLDKKYGYLTIPNIEPAQFFAKHKNGVKVWLVNYVDPKNFKGQYNMDDGSYAIIKNID</sequence>
<protein>
    <submittedName>
        <fullName evidence="3">S-layer homology domain-containing protein</fullName>
    </submittedName>
</protein>
<evidence type="ECO:0000313" key="4">
    <source>
        <dbReference type="Proteomes" id="UP000509327"/>
    </source>
</evidence>
<dbReference type="PANTHER" id="PTHR43308:SF5">
    <property type="entry name" value="S-LAYER PROTEIN _ PEPTIDOGLYCAN ENDO-BETA-N-ACETYLGLUCOSAMINIDASE"/>
    <property type="match status" value="1"/>
</dbReference>
<dbReference type="PROSITE" id="PS51272">
    <property type="entry name" value="SLH"/>
    <property type="match status" value="3"/>
</dbReference>
<feature type="chain" id="PRO_5045619396" evidence="1">
    <location>
        <begin position="29"/>
        <end position="407"/>
    </location>
</feature>
<dbReference type="EMBL" id="CP054614">
    <property type="protein sequence ID" value="QKS57594.1"/>
    <property type="molecule type" value="Genomic_DNA"/>
</dbReference>
<feature type="domain" description="SLH" evidence="2">
    <location>
        <begin position="164"/>
        <end position="227"/>
    </location>
</feature>
<evidence type="ECO:0000259" key="2">
    <source>
        <dbReference type="PROSITE" id="PS51272"/>
    </source>
</evidence>
<dbReference type="InterPro" id="IPR051465">
    <property type="entry name" value="Cell_Envelope_Struct_Comp"/>
</dbReference>
<accession>A0ABX6Q5X0</accession>
<keyword evidence="4" id="KW-1185">Reference proteome</keyword>
<keyword evidence="1" id="KW-0732">Signal</keyword>
<feature type="signal peptide" evidence="1">
    <location>
        <begin position="1"/>
        <end position="28"/>
    </location>
</feature>
<dbReference type="Proteomes" id="UP000509327">
    <property type="component" value="Chromosome"/>
</dbReference>
<dbReference type="Pfam" id="PF00395">
    <property type="entry name" value="SLH"/>
    <property type="match status" value="3"/>
</dbReference>
<feature type="domain" description="SLH" evidence="2">
    <location>
        <begin position="28"/>
        <end position="91"/>
    </location>
</feature>
<dbReference type="PANTHER" id="PTHR43308">
    <property type="entry name" value="OUTER MEMBRANE PROTEIN ALPHA-RELATED"/>
    <property type="match status" value="1"/>
</dbReference>
<reference evidence="3 4" key="1">
    <citation type="submission" date="2020-06" db="EMBL/GenBank/DDBJ databases">
        <title>Complete genome of Paenibacillus barcinonensis KACC11450.</title>
        <authorList>
            <person name="Kim M."/>
            <person name="Park Y.-J."/>
            <person name="Shin J.-H."/>
        </authorList>
    </citation>
    <scope>NUCLEOTIDE SEQUENCE [LARGE SCALE GENOMIC DNA]</scope>
    <source>
        <strain evidence="3 4">KACC11450</strain>
    </source>
</reference>
<evidence type="ECO:0000313" key="3">
    <source>
        <dbReference type="EMBL" id="QKS57594.1"/>
    </source>
</evidence>
<dbReference type="InterPro" id="IPR001119">
    <property type="entry name" value="SLH_dom"/>
</dbReference>